<dbReference type="PANTHER" id="PTHR46847:SF1">
    <property type="entry name" value="D-ALLOSE-BINDING PERIPLASMIC PROTEIN-RELATED"/>
    <property type="match status" value="1"/>
</dbReference>
<comment type="similarity">
    <text evidence="2">Belongs to the bacterial solute-binding protein 2 family.</text>
</comment>
<dbReference type="GO" id="GO:0030313">
    <property type="term" value="C:cell envelope"/>
    <property type="evidence" value="ECO:0007669"/>
    <property type="project" value="UniProtKB-SubCell"/>
</dbReference>
<dbReference type="Proteomes" id="UP000485569">
    <property type="component" value="Unassembled WGS sequence"/>
</dbReference>
<dbReference type="PANTHER" id="PTHR46847">
    <property type="entry name" value="D-ALLOSE-BINDING PERIPLASMIC PROTEIN-RELATED"/>
    <property type="match status" value="1"/>
</dbReference>
<dbReference type="EMBL" id="MWBQ01000228">
    <property type="protein sequence ID" value="OQA54057.1"/>
    <property type="molecule type" value="Genomic_DNA"/>
</dbReference>
<organism evidence="6">
    <name type="scientific">Candidatus Atribacter allofermentans</name>
    <dbReference type="NCBI Taxonomy" id="1852833"/>
    <lineage>
        <taxon>Bacteria</taxon>
        <taxon>Pseudomonadati</taxon>
        <taxon>Atribacterota</taxon>
        <taxon>Atribacteria</taxon>
        <taxon>Atribacterales</taxon>
        <taxon>Atribacteraceae</taxon>
        <taxon>Atribacter</taxon>
    </lineage>
</organism>
<feature type="chain" id="PRO_5012596022" evidence="4">
    <location>
        <begin position="25"/>
        <end position="310"/>
    </location>
</feature>
<keyword evidence="3 4" id="KW-0732">Signal</keyword>
<evidence type="ECO:0000256" key="3">
    <source>
        <dbReference type="ARBA" id="ARBA00022729"/>
    </source>
</evidence>
<evidence type="ECO:0000256" key="2">
    <source>
        <dbReference type="ARBA" id="ARBA00007639"/>
    </source>
</evidence>
<feature type="domain" description="Periplasmic binding protein" evidence="5">
    <location>
        <begin position="28"/>
        <end position="285"/>
    </location>
</feature>
<dbReference type="CDD" id="cd01536">
    <property type="entry name" value="PBP1_ABC_sugar_binding-like"/>
    <property type="match status" value="1"/>
</dbReference>
<gene>
    <name evidence="6" type="primary">rbsB_9</name>
    <name evidence="6" type="ORF">BWY41_02269</name>
</gene>
<evidence type="ECO:0000256" key="1">
    <source>
        <dbReference type="ARBA" id="ARBA00004196"/>
    </source>
</evidence>
<evidence type="ECO:0000256" key="4">
    <source>
        <dbReference type="SAM" id="SignalP"/>
    </source>
</evidence>
<reference evidence="6" key="1">
    <citation type="submission" date="2017-02" db="EMBL/GenBank/DDBJ databases">
        <title>Delving into the versatile metabolic prowess of the omnipresent phylum Bacteroidetes.</title>
        <authorList>
            <person name="Nobu M.K."/>
            <person name="Mei R."/>
            <person name="Narihiro T."/>
            <person name="Kuroda K."/>
            <person name="Liu W.-T."/>
        </authorList>
    </citation>
    <scope>NUCLEOTIDE SEQUENCE</scope>
    <source>
        <strain evidence="6">ADurb.Bin276</strain>
    </source>
</reference>
<sequence>MKKNILSICIIALSFMLFTFSASAAPVIGLTMPGLNVPYFASYIGAWDTATKEYGVETIVLDAQWDPAKQASQMEDLIASNVDVIVVVATDTQAIIPSLEKAFNAGIPIVASNAAPDESAYKFLACYAGPDDYQEGVIAAEMMAEALEGKGNVVILEGAPGTHPAVYRQKGFVETIEKIAPEIKVLASQPANWQKAMATSIMESWVLKYPNIDGVFGHDDTLAVGAADAAKAAGITDIVIIGIGGSGEGLAAVKSGDLYGTNLQSPVEDAKLAMEKAVAIANGEEVKDFFYYIPIPKVTKENVDQFEPEW</sequence>
<comment type="subcellular location">
    <subcellularLocation>
        <location evidence="1">Cell envelope</location>
    </subcellularLocation>
</comment>
<name>A0A1V5SHT8_9BACT</name>
<dbReference type="GO" id="GO:0030246">
    <property type="term" value="F:carbohydrate binding"/>
    <property type="evidence" value="ECO:0007669"/>
    <property type="project" value="UniProtKB-ARBA"/>
</dbReference>
<evidence type="ECO:0000259" key="5">
    <source>
        <dbReference type="Pfam" id="PF13407"/>
    </source>
</evidence>
<evidence type="ECO:0000313" key="6">
    <source>
        <dbReference type="EMBL" id="OQA54057.1"/>
    </source>
</evidence>
<accession>A0A1V5SHT8</accession>
<dbReference type="InterPro" id="IPR025997">
    <property type="entry name" value="SBP_2_dom"/>
</dbReference>
<feature type="signal peptide" evidence="4">
    <location>
        <begin position="1"/>
        <end position="24"/>
    </location>
</feature>
<dbReference type="SUPFAM" id="SSF53822">
    <property type="entry name" value="Periplasmic binding protein-like I"/>
    <property type="match status" value="1"/>
</dbReference>
<dbReference type="InterPro" id="IPR028082">
    <property type="entry name" value="Peripla_BP_I"/>
</dbReference>
<comment type="caution">
    <text evidence="6">The sequence shown here is derived from an EMBL/GenBank/DDBJ whole genome shotgun (WGS) entry which is preliminary data.</text>
</comment>
<protein>
    <submittedName>
        <fullName evidence="6">D-ribose-binding periplasmic protein</fullName>
    </submittedName>
</protein>
<dbReference type="AlphaFoldDB" id="A0A1V5SHT8"/>
<dbReference type="Gene3D" id="3.40.50.2300">
    <property type="match status" value="2"/>
</dbReference>
<dbReference type="Pfam" id="PF13407">
    <property type="entry name" value="Peripla_BP_4"/>
    <property type="match status" value="1"/>
</dbReference>
<proteinExistence type="inferred from homology"/>